<evidence type="ECO:0000313" key="2">
    <source>
        <dbReference type="EMBL" id="KIL38323.1"/>
    </source>
</evidence>
<protein>
    <submittedName>
        <fullName evidence="2">Uncharacterized protein</fullName>
    </submittedName>
</protein>
<evidence type="ECO:0000256" key="1">
    <source>
        <dbReference type="SAM" id="MobiDB-lite"/>
    </source>
</evidence>
<keyword evidence="3" id="KW-1185">Reference proteome</keyword>
<feature type="compositionally biased region" description="Low complexity" evidence="1">
    <location>
        <begin position="107"/>
        <end position="117"/>
    </location>
</feature>
<proteinExistence type="predicted"/>
<sequence>MKKEASIAFQINFNDLDEKSSRKINRFFALYRQLKKNRHLARFCKEAFIEKAGRRLDGLEHSYYQLDRLIKSKGIQYILDSVHEKESAILRISATVPEKREEEPRFTAVSTVSAATEEAADEAGDEAPASVKQDDRNPEMKDDHVPSLTDDHDPSIKKVDIEKLRELL</sequence>
<evidence type="ECO:0000313" key="3">
    <source>
        <dbReference type="Proteomes" id="UP000031967"/>
    </source>
</evidence>
<accession>A0ABR5ABC6</accession>
<feature type="compositionally biased region" description="Basic and acidic residues" evidence="1">
    <location>
        <begin position="132"/>
        <end position="156"/>
    </location>
</feature>
<feature type="region of interest" description="Disordered" evidence="1">
    <location>
        <begin position="101"/>
        <end position="156"/>
    </location>
</feature>
<dbReference type="EMBL" id="JXAK01000065">
    <property type="protein sequence ID" value="KIL38323.1"/>
    <property type="molecule type" value="Genomic_DNA"/>
</dbReference>
<comment type="caution">
    <text evidence="2">The sequence shown here is derived from an EMBL/GenBank/DDBJ whole genome shotgun (WGS) entry which is preliminary data.</text>
</comment>
<reference evidence="2 3" key="1">
    <citation type="submission" date="2014-12" db="EMBL/GenBank/DDBJ databases">
        <title>Draft genome sequence of Paenibacillus kamchatkensis strain B-2647.</title>
        <authorList>
            <person name="Karlyshev A.V."/>
            <person name="Kudryashova E.B."/>
        </authorList>
    </citation>
    <scope>NUCLEOTIDE SEQUENCE [LARGE SCALE GENOMIC DNA]</scope>
    <source>
        <strain evidence="2 3">VKM B-2647</strain>
    </source>
</reference>
<dbReference type="RefSeq" id="WP_041051399.1">
    <property type="nucleotide sequence ID" value="NZ_JXAK01000065.1"/>
</dbReference>
<organism evidence="2 3">
    <name type="scientific">Gordoniibacillus kamchatkensis</name>
    <dbReference type="NCBI Taxonomy" id="1590651"/>
    <lineage>
        <taxon>Bacteria</taxon>
        <taxon>Bacillati</taxon>
        <taxon>Bacillota</taxon>
        <taxon>Bacilli</taxon>
        <taxon>Bacillales</taxon>
        <taxon>Paenibacillaceae</taxon>
        <taxon>Gordoniibacillus</taxon>
    </lineage>
</organism>
<name>A0ABR5ABC6_9BACL</name>
<dbReference type="Proteomes" id="UP000031967">
    <property type="component" value="Unassembled WGS sequence"/>
</dbReference>
<gene>
    <name evidence="2" type="ORF">SD70_26995</name>
</gene>